<proteinExistence type="predicted"/>
<evidence type="ECO:0000313" key="1">
    <source>
        <dbReference type="EMBL" id="KAK4022226.1"/>
    </source>
</evidence>
<evidence type="ECO:0000313" key="2">
    <source>
        <dbReference type="EMBL" id="KAK4023120.1"/>
    </source>
</evidence>
<gene>
    <name evidence="1" type="ORF">OUZ56_007705</name>
    <name evidence="2" type="ORF">OUZ56_008551</name>
</gene>
<name>A0ABR0AAS8_9CRUS</name>
<protein>
    <submittedName>
        <fullName evidence="1">Uncharacterized protein</fullName>
    </submittedName>
</protein>
<accession>A0ABR0AAS8</accession>
<evidence type="ECO:0000313" key="3">
    <source>
        <dbReference type="Proteomes" id="UP001234178"/>
    </source>
</evidence>
<reference evidence="1 3" key="1">
    <citation type="journal article" date="2023" name="Nucleic Acids Res.">
        <title>The hologenome of Daphnia magna reveals possible DNA methylation and microbiome-mediated evolution of the host genome.</title>
        <authorList>
            <person name="Chaturvedi A."/>
            <person name="Li X."/>
            <person name="Dhandapani V."/>
            <person name="Marshall H."/>
            <person name="Kissane S."/>
            <person name="Cuenca-Cambronero M."/>
            <person name="Asole G."/>
            <person name="Calvet F."/>
            <person name="Ruiz-Romero M."/>
            <person name="Marangio P."/>
            <person name="Guigo R."/>
            <person name="Rago D."/>
            <person name="Mirbahai L."/>
            <person name="Eastwood N."/>
            <person name="Colbourne J.K."/>
            <person name="Zhou J."/>
            <person name="Mallon E."/>
            <person name="Orsini L."/>
        </authorList>
    </citation>
    <scope>NUCLEOTIDE SEQUENCE [LARGE SCALE GENOMIC DNA]</scope>
    <source>
        <strain evidence="1">LRV0_1</strain>
    </source>
</reference>
<dbReference type="EMBL" id="JAOYFB010000037">
    <property type="protein sequence ID" value="KAK4022226.1"/>
    <property type="molecule type" value="Genomic_DNA"/>
</dbReference>
<dbReference type="EMBL" id="JAOYFB010000037">
    <property type="protein sequence ID" value="KAK4023120.1"/>
    <property type="molecule type" value="Genomic_DNA"/>
</dbReference>
<organism evidence="1 3">
    <name type="scientific">Daphnia magna</name>
    <dbReference type="NCBI Taxonomy" id="35525"/>
    <lineage>
        <taxon>Eukaryota</taxon>
        <taxon>Metazoa</taxon>
        <taxon>Ecdysozoa</taxon>
        <taxon>Arthropoda</taxon>
        <taxon>Crustacea</taxon>
        <taxon>Branchiopoda</taxon>
        <taxon>Diplostraca</taxon>
        <taxon>Cladocera</taxon>
        <taxon>Anomopoda</taxon>
        <taxon>Daphniidae</taxon>
        <taxon>Daphnia</taxon>
    </lineage>
</organism>
<keyword evidence="3" id="KW-1185">Reference proteome</keyword>
<sequence>MDNPHRRAIVKSVECRLIRPISGPYYRVDRYPRINRFRSGRASCGVCSKIRRVDARSSQNRFDPSAHRVSRNRFVRRDERNKQAAFSIAANSDTLISVANAKSVTNLPPNAFSARCLFSPSDAILVTNGCSPIANPSIGPNDLPEACKSVQYCKMSAKVADKGSVPLPTHQFVQFRHAESYAASVPGWLPAMRRLTTDDEKPRSRNCRLTISRRPGAMHSSLTRGVAPGALM</sequence>
<dbReference type="Proteomes" id="UP001234178">
    <property type="component" value="Unassembled WGS sequence"/>
</dbReference>
<comment type="caution">
    <text evidence="1">The sequence shown here is derived from an EMBL/GenBank/DDBJ whole genome shotgun (WGS) entry which is preliminary data.</text>
</comment>